<dbReference type="HOGENOM" id="CLU_170489_0_0_1"/>
<dbReference type="SUPFAM" id="SSF55159">
    <property type="entry name" value="eIF1-like"/>
    <property type="match status" value="1"/>
</dbReference>
<protein>
    <recommendedName>
        <fullName evidence="1">SUI1 domain-containing protein</fullName>
    </recommendedName>
</protein>
<dbReference type="AlphaFoldDB" id="R0MMI5"/>
<gene>
    <name evidence="2" type="ORF">NBO_4g0033</name>
</gene>
<dbReference type="OMA" id="IENIPME"/>
<dbReference type="InterPro" id="IPR036877">
    <property type="entry name" value="SUI1_dom_sf"/>
</dbReference>
<accession>R0MMI5</accession>
<organism evidence="2 3">
    <name type="scientific">Nosema bombycis (strain CQ1 / CVCC 102059)</name>
    <name type="common">Microsporidian parasite</name>
    <name type="synonym">Pebrine of silkworm</name>
    <dbReference type="NCBI Taxonomy" id="578461"/>
    <lineage>
        <taxon>Eukaryota</taxon>
        <taxon>Fungi</taxon>
        <taxon>Fungi incertae sedis</taxon>
        <taxon>Microsporidia</taxon>
        <taxon>Nosematidae</taxon>
        <taxon>Nosema</taxon>
    </lineage>
</organism>
<dbReference type="VEuPathDB" id="MicrosporidiaDB:NBO_4g0033"/>
<dbReference type="STRING" id="578461.R0MMI5"/>
<dbReference type="InterPro" id="IPR001950">
    <property type="entry name" value="SUI1"/>
</dbReference>
<dbReference type="EMBL" id="KB908912">
    <property type="protein sequence ID" value="EOB15405.1"/>
    <property type="molecule type" value="Genomic_DNA"/>
</dbReference>
<dbReference type="PROSITE" id="PS50296">
    <property type="entry name" value="SUI1"/>
    <property type="match status" value="1"/>
</dbReference>
<evidence type="ECO:0000313" key="3">
    <source>
        <dbReference type="Proteomes" id="UP000016927"/>
    </source>
</evidence>
<dbReference type="Pfam" id="PF01253">
    <property type="entry name" value="SUI1"/>
    <property type="match status" value="1"/>
</dbReference>
<sequence>MENGLSEQEIKLIKIKVQHVRNKKITKIENIPSGDCDRVLDILKKKMACGGSKHADGTIQIQGDKTHTDIVNIIKTLVEGCRVEMNGRVS</sequence>
<evidence type="ECO:0000259" key="1">
    <source>
        <dbReference type="PROSITE" id="PS50296"/>
    </source>
</evidence>
<dbReference type="Gene3D" id="3.30.780.10">
    <property type="entry name" value="SUI1-like domain"/>
    <property type="match status" value="1"/>
</dbReference>
<keyword evidence="3" id="KW-1185">Reference proteome</keyword>
<evidence type="ECO:0000313" key="2">
    <source>
        <dbReference type="EMBL" id="EOB15405.1"/>
    </source>
</evidence>
<reference evidence="2 3" key="1">
    <citation type="journal article" date="2013" name="BMC Genomics">
        <title>Comparative genomics of parasitic silkworm microsporidia reveal an association between genome expansion and host adaptation.</title>
        <authorList>
            <person name="Pan G."/>
            <person name="Xu J."/>
            <person name="Li T."/>
            <person name="Xia Q."/>
            <person name="Liu S.L."/>
            <person name="Zhang G."/>
            <person name="Li S."/>
            <person name="Li C."/>
            <person name="Liu H."/>
            <person name="Yang L."/>
            <person name="Liu T."/>
            <person name="Zhang X."/>
            <person name="Wu Z."/>
            <person name="Fan W."/>
            <person name="Dang X."/>
            <person name="Xiang H."/>
            <person name="Tao M."/>
            <person name="Li Y."/>
            <person name="Hu J."/>
            <person name="Li Z."/>
            <person name="Lin L."/>
            <person name="Luo J."/>
            <person name="Geng L."/>
            <person name="Wang L."/>
            <person name="Long M."/>
            <person name="Wan Y."/>
            <person name="He N."/>
            <person name="Zhang Z."/>
            <person name="Lu C."/>
            <person name="Keeling P.J."/>
            <person name="Wang J."/>
            <person name="Xiang Z."/>
            <person name="Zhou Z."/>
        </authorList>
    </citation>
    <scope>NUCLEOTIDE SEQUENCE [LARGE SCALE GENOMIC DNA]</scope>
    <source>
        <strain evidence="3">CQ1 / CVCC 102059</strain>
    </source>
</reference>
<proteinExistence type="predicted"/>
<dbReference type="GO" id="GO:0003743">
    <property type="term" value="F:translation initiation factor activity"/>
    <property type="evidence" value="ECO:0007669"/>
    <property type="project" value="InterPro"/>
</dbReference>
<feature type="domain" description="SUI1" evidence="1">
    <location>
        <begin position="22"/>
        <end position="67"/>
    </location>
</feature>
<dbReference type="OrthoDB" id="10450081at2759"/>
<name>R0MMI5_NOSB1</name>
<dbReference type="Proteomes" id="UP000016927">
    <property type="component" value="Unassembled WGS sequence"/>
</dbReference>